<dbReference type="Proteomes" id="UP000007264">
    <property type="component" value="Unassembled WGS sequence"/>
</dbReference>
<organism evidence="2 3">
    <name type="scientific">Coccomyxa subellipsoidea (strain C-169)</name>
    <name type="common">Green microalga</name>
    <dbReference type="NCBI Taxonomy" id="574566"/>
    <lineage>
        <taxon>Eukaryota</taxon>
        <taxon>Viridiplantae</taxon>
        <taxon>Chlorophyta</taxon>
        <taxon>core chlorophytes</taxon>
        <taxon>Trebouxiophyceae</taxon>
        <taxon>Trebouxiophyceae incertae sedis</taxon>
        <taxon>Coccomyxaceae</taxon>
        <taxon>Coccomyxa</taxon>
        <taxon>Coccomyxa subellipsoidea</taxon>
    </lineage>
</organism>
<dbReference type="KEGG" id="csl:COCSUDRAFT_55112"/>
<comment type="caution">
    <text evidence="2">The sequence shown here is derived from an EMBL/GenBank/DDBJ whole genome shotgun (WGS) entry which is preliminary data.</text>
</comment>
<dbReference type="GeneID" id="17045104"/>
<dbReference type="RefSeq" id="XP_005651633.1">
    <property type="nucleotide sequence ID" value="XM_005651576.1"/>
</dbReference>
<keyword evidence="1" id="KW-0175">Coiled coil</keyword>
<evidence type="ECO:0000256" key="1">
    <source>
        <dbReference type="SAM" id="Coils"/>
    </source>
</evidence>
<evidence type="ECO:0000313" key="3">
    <source>
        <dbReference type="Proteomes" id="UP000007264"/>
    </source>
</evidence>
<accession>I0Z8X0</accession>
<proteinExistence type="predicted"/>
<gene>
    <name evidence="2" type="ORF">COCSUDRAFT_55112</name>
</gene>
<dbReference type="AlphaFoldDB" id="I0Z8X0"/>
<evidence type="ECO:0000313" key="2">
    <source>
        <dbReference type="EMBL" id="EIE27089.1"/>
    </source>
</evidence>
<reference evidence="2 3" key="1">
    <citation type="journal article" date="2012" name="Genome Biol.">
        <title>The genome of the polar eukaryotic microalga coccomyxa subellipsoidea reveals traits of cold adaptation.</title>
        <authorList>
            <person name="Blanc G."/>
            <person name="Agarkova I."/>
            <person name="Grimwood J."/>
            <person name="Kuo A."/>
            <person name="Brueggeman A."/>
            <person name="Dunigan D."/>
            <person name="Gurnon J."/>
            <person name="Ladunga I."/>
            <person name="Lindquist E."/>
            <person name="Lucas S."/>
            <person name="Pangilinan J."/>
            <person name="Proschold T."/>
            <person name="Salamov A."/>
            <person name="Schmutz J."/>
            <person name="Weeks D."/>
            <person name="Yamada T."/>
            <person name="Claverie J.M."/>
            <person name="Grigoriev I."/>
            <person name="Van Etten J."/>
            <person name="Lomsadze A."/>
            <person name="Borodovsky M."/>
        </authorList>
    </citation>
    <scope>NUCLEOTIDE SEQUENCE [LARGE SCALE GENOMIC DNA]</scope>
    <source>
        <strain evidence="2 3">C-169</strain>
    </source>
</reference>
<dbReference type="EMBL" id="AGSI01000001">
    <property type="protein sequence ID" value="EIE27089.1"/>
    <property type="molecule type" value="Genomic_DNA"/>
</dbReference>
<protein>
    <submittedName>
        <fullName evidence="2">Uncharacterized protein</fullName>
    </submittedName>
</protein>
<name>I0Z8X0_COCSC</name>
<keyword evidence="3" id="KW-1185">Reference proteome</keyword>
<sequence>MALYTRDQLTGVGVPIEQATVHADGLVAAMDNVKDARLGKLDAKLDKLDAKLDAKLDNLDTKRDAKLDKLDAKMDKLALELAKTSLNGRWLVALLLIVQLVQLGVQLVQDQQVLELTKTSLNGRWLVALLVSTMLMSTDVGKRVLAKLLSS</sequence>
<feature type="coiled-coil region" evidence="1">
    <location>
        <begin position="38"/>
        <end position="87"/>
    </location>
</feature>